<organism evidence="2 3">
    <name type="scientific">Alligator mississippiensis</name>
    <name type="common">American alligator</name>
    <dbReference type="NCBI Taxonomy" id="8496"/>
    <lineage>
        <taxon>Eukaryota</taxon>
        <taxon>Metazoa</taxon>
        <taxon>Chordata</taxon>
        <taxon>Craniata</taxon>
        <taxon>Vertebrata</taxon>
        <taxon>Euteleostomi</taxon>
        <taxon>Archelosauria</taxon>
        <taxon>Archosauria</taxon>
        <taxon>Crocodylia</taxon>
        <taxon>Alligatoridae</taxon>
        <taxon>Alligatorinae</taxon>
        <taxon>Alligator</taxon>
    </lineage>
</organism>
<dbReference type="EMBL" id="AKHW03000533">
    <property type="protein sequence ID" value="KYO46228.1"/>
    <property type="molecule type" value="Genomic_DNA"/>
</dbReference>
<sequence length="66" mass="6922">MISSGTGGGNPFTNKYNRIRNSIIKPTSDVEKLQQSCKATSKSPQVVGHIVPPGSGNLSTSIPIPK</sequence>
<evidence type="ECO:0000256" key="1">
    <source>
        <dbReference type="SAM" id="MobiDB-lite"/>
    </source>
</evidence>
<dbReference type="AlphaFoldDB" id="A0A151PB16"/>
<accession>A0A151PB16</accession>
<feature type="region of interest" description="Disordered" evidence="1">
    <location>
        <begin position="37"/>
        <end position="66"/>
    </location>
</feature>
<protein>
    <submittedName>
        <fullName evidence="2">Uncharacterized protein</fullName>
    </submittedName>
</protein>
<reference evidence="2 3" key="1">
    <citation type="journal article" date="2012" name="Genome Biol.">
        <title>Sequencing three crocodilian genomes to illuminate the evolution of archosaurs and amniotes.</title>
        <authorList>
            <person name="St John J.A."/>
            <person name="Braun E.L."/>
            <person name="Isberg S.R."/>
            <person name="Miles L.G."/>
            <person name="Chong A.Y."/>
            <person name="Gongora J."/>
            <person name="Dalzell P."/>
            <person name="Moran C."/>
            <person name="Bed'hom B."/>
            <person name="Abzhanov A."/>
            <person name="Burgess S.C."/>
            <person name="Cooksey A.M."/>
            <person name="Castoe T.A."/>
            <person name="Crawford N.G."/>
            <person name="Densmore L.D."/>
            <person name="Drew J.C."/>
            <person name="Edwards S.V."/>
            <person name="Faircloth B.C."/>
            <person name="Fujita M.K."/>
            <person name="Greenwold M.J."/>
            <person name="Hoffmann F.G."/>
            <person name="Howard J.M."/>
            <person name="Iguchi T."/>
            <person name="Janes D.E."/>
            <person name="Khan S.Y."/>
            <person name="Kohno S."/>
            <person name="de Koning A.J."/>
            <person name="Lance S.L."/>
            <person name="McCarthy F.M."/>
            <person name="McCormack J.E."/>
            <person name="Merchant M.E."/>
            <person name="Peterson D.G."/>
            <person name="Pollock D.D."/>
            <person name="Pourmand N."/>
            <person name="Raney B.J."/>
            <person name="Roessler K.A."/>
            <person name="Sanford J.R."/>
            <person name="Sawyer R.H."/>
            <person name="Schmidt C.J."/>
            <person name="Triplett E.W."/>
            <person name="Tuberville T.D."/>
            <person name="Venegas-Anaya M."/>
            <person name="Howard J.T."/>
            <person name="Jarvis E.D."/>
            <person name="Guillette L.J.Jr."/>
            <person name="Glenn T.C."/>
            <person name="Green R.E."/>
            <person name="Ray D.A."/>
        </authorList>
    </citation>
    <scope>NUCLEOTIDE SEQUENCE [LARGE SCALE GENOMIC DNA]</scope>
    <source>
        <strain evidence="2">KSC_2009_1</strain>
    </source>
</reference>
<evidence type="ECO:0000313" key="2">
    <source>
        <dbReference type="EMBL" id="KYO46228.1"/>
    </source>
</evidence>
<comment type="caution">
    <text evidence="2">The sequence shown here is derived from an EMBL/GenBank/DDBJ whole genome shotgun (WGS) entry which is preliminary data.</text>
</comment>
<dbReference type="Proteomes" id="UP000050525">
    <property type="component" value="Unassembled WGS sequence"/>
</dbReference>
<feature type="compositionally biased region" description="Polar residues" evidence="1">
    <location>
        <begin position="56"/>
        <end position="66"/>
    </location>
</feature>
<name>A0A151PB16_ALLMI</name>
<proteinExistence type="predicted"/>
<keyword evidence="3" id="KW-1185">Reference proteome</keyword>
<gene>
    <name evidence="2" type="ORF">Y1Q_0021765</name>
</gene>
<evidence type="ECO:0000313" key="3">
    <source>
        <dbReference type="Proteomes" id="UP000050525"/>
    </source>
</evidence>